<proteinExistence type="inferred from homology"/>
<dbReference type="AlphaFoldDB" id="A0A8H3QN61"/>
<feature type="signal peptide" evidence="8">
    <location>
        <begin position="1"/>
        <end position="25"/>
    </location>
</feature>
<name>A0A8H3QN61_9GLOM</name>
<keyword evidence="6" id="KW-1015">Disulfide bond</keyword>
<keyword evidence="2" id="KW-0540">Nuclease</keyword>
<evidence type="ECO:0000256" key="6">
    <source>
        <dbReference type="ARBA" id="ARBA00023157"/>
    </source>
</evidence>
<accession>A0A8H3QN61</accession>
<dbReference type="GO" id="GO:0004519">
    <property type="term" value="F:endonuclease activity"/>
    <property type="evidence" value="ECO:0007669"/>
    <property type="project" value="UniProtKB-KW"/>
</dbReference>
<dbReference type="GO" id="GO:0046872">
    <property type="term" value="F:metal ion binding"/>
    <property type="evidence" value="ECO:0007669"/>
    <property type="project" value="UniProtKB-KW"/>
</dbReference>
<dbReference type="PANTHER" id="PTHR33146:SF26">
    <property type="entry name" value="ENDONUCLEASE 4"/>
    <property type="match status" value="1"/>
</dbReference>
<dbReference type="GO" id="GO:0006308">
    <property type="term" value="P:DNA catabolic process"/>
    <property type="evidence" value="ECO:0007669"/>
    <property type="project" value="InterPro"/>
</dbReference>
<evidence type="ECO:0000256" key="2">
    <source>
        <dbReference type="ARBA" id="ARBA00022722"/>
    </source>
</evidence>
<evidence type="ECO:0000256" key="5">
    <source>
        <dbReference type="ARBA" id="ARBA00022801"/>
    </source>
</evidence>
<dbReference type="OrthoDB" id="441446at2759"/>
<keyword evidence="5" id="KW-0378">Hydrolase</keyword>
<dbReference type="CDD" id="cd11010">
    <property type="entry name" value="S1-P1_nuclease"/>
    <property type="match status" value="1"/>
</dbReference>
<dbReference type="EMBL" id="BLAL01000158">
    <property type="protein sequence ID" value="GES85908.1"/>
    <property type="molecule type" value="Genomic_DNA"/>
</dbReference>
<dbReference type="Gene3D" id="1.10.575.10">
    <property type="entry name" value="P1 Nuclease"/>
    <property type="match status" value="1"/>
</dbReference>
<dbReference type="GO" id="GO:0016788">
    <property type="term" value="F:hydrolase activity, acting on ester bonds"/>
    <property type="evidence" value="ECO:0007669"/>
    <property type="project" value="InterPro"/>
</dbReference>
<evidence type="ECO:0000256" key="4">
    <source>
        <dbReference type="ARBA" id="ARBA00022759"/>
    </source>
</evidence>
<comment type="similarity">
    <text evidence="1">Belongs to the nuclease type I family.</text>
</comment>
<keyword evidence="7" id="KW-0325">Glycoprotein</keyword>
<dbReference type="GO" id="GO:0003676">
    <property type="term" value="F:nucleic acid binding"/>
    <property type="evidence" value="ECO:0007669"/>
    <property type="project" value="InterPro"/>
</dbReference>
<dbReference type="Proteomes" id="UP000615446">
    <property type="component" value="Unassembled WGS sequence"/>
</dbReference>
<keyword evidence="4" id="KW-0255">Endonuclease</keyword>
<organism evidence="9 10">
    <name type="scientific">Rhizophagus clarus</name>
    <dbReference type="NCBI Taxonomy" id="94130"/>
    <lineage>
        <taxon>Eukaryota</taxon>
        <taxon>Fungi</taxon>
        <taxon>Fungi incertae sedis</taxon>
        <taxon>Mucoromycota</taxon>
        <taxon>Glomeromycotina</taxon>
        <taxon>Glomeromycetes</taxon>
        <taxon>Glomerales</taxon>
        <taxon>Glomeraceae</taxon>
        <taxon>Rhizophagus</taxon>
    </lineage>
</organism>
<evidence type="ECO:0000256" key="1">
    <source>
        <dbReference type="ARBA" id="ARBA00009547"/>
    </source>
</evidence>
<reference evidence="9" key="1">
    <citation type="submission" date="2019-10" db="EMBL/GenBank/DDBJ databases">
        <title>Conservation and host-specific expression of non-tandemly repeated heterogenous ribosome RNA gene in arbuscular mycorrhizal fungi.</title>
        <authorList>
            <person name="Maeda T."/>
            <person name="Kobayashi Y."/>
            <person name="Nakagawa T."/>
            <person name="Ezawa T."/>
            <person name="Yamaguchi K."/>
            <person name="Bino T."/>
            <person name="Nishimoto Y."/>
            <person name="Shigenobu S."/>
            <person name="Kawaguchi M."/>
        </authorList>
    </citation>
    <scope>NUCLEOTIDE SEQUENCE</scope>
    <source>
        <strain evidence="9">HR1</strain>
    </source>
</reference>
<evidence type="ECO:0000256" key="8">
    <source>
        <dbReference type="SAM" id="SignalP"/>
    </source>
</evidence>
<sequence length="286" mass="31389">MKSVLTNLLTIFLISLVSIPSPIIAWGAEGHETIGQIAQNFLQPDIASKVANLFQNQSYGGQLPLATLWADDVKRKGSPFAWSEPLHYIDTLDNPGSNCSVVLARDCPTGNCVVGAITNYTTQLDCTNGYDIFTRDFALRFLTHFVGDITQRGNGVSVIFDGRQANLHAIWDTQMVNKRLADFGSDFVQYANFLTEEIRSGNYTSESNDWVSCMNLPDAVTSCPLTWAIDTNAINCPFVWATVDENPGIDLGGSYYQEAAPIIDKQLSKGGYRLGILLNSILSKNC</sequence>
<dbReference type="InterPro" id="IPR008947">
    <property type="entry name" value="PLipase_C/P1_nuclease_dom_sf"/>
</dbReference>
<evidence type="ECO:0000313" key="9">
    <source>
        <dbReference type="EMBL" id="GES85908.1"/>
    </source>
</evidence>
<dbReference type="SUPFAM" id="SSF48537">
    <property type="entry name" value="Phospholipase C/P1 nuclease"/>
    <property type="match status" value="1"/>
</dbReference>
<dbReference type="PANTHER" id="PTHR33146">
    <property type="entry name" value="ENDONUCLEASE 4"/>
    <property type="match status" value="1"/>
</dbReference>
<protein>
    <submittedName>
        <fullName evidence="9">Nuclease Le1</fullName>
    </submittedName>
</protein>
<gene>
    <name evidence="9" type="ORF">RCL2_001300300</name>
</gene>
<comment type="caution">
    <text evidence="9">The sequence shown here is derived from an EMBL/GenBank/DDBJ whole genome shotgun (WGS) entry which is preliminary data.</text>
</comment>
<dbReference type="InterPro" id="IPR003154">
    <property type="entry name" value="S1/P1nuclease"/>
</dbReference>
<evidence type="ECO:0000256" key="3">
    <source>
        <dbReference type="ARBA" id="ARBA00022723"/>
    </source>
</evidence>
<dbReference type="Pfam" id="PF02265">
    <property type="entry name" value="S1-P1_nuclease"/>
    <property type="match status" value="1"/>
</dbReference>
<keyword evidence="8" id="KW-0732">Signal</keyword>
<keyword evidence="3" id="KW-0479">Metal-binding</keyword>
<evidence type="ECO:0000313" key="10">
    <source>
        <dbReference type="Proteomes" id="UP000615446"/>
    </source>
</evidence>
<feature type="chain" id="PRO_5034316579" evidence="8">
    <location>
        <begin position="26"/>
        <end position="286"/>
    </location>
</feature>
<evidence type="ECO:0000256" key="7">
    <source>
        <dbReference type="ARBA" id="ARBA00023180"/>
    </source>
</evidence>